<dbReference type="CDD" id="cd02035">
    <property type="entry name" value="ArsA"/>
    <property type="match status" value="1"/>
</dbReference>
<reference evidence="13 14" key="1">
    <citation type="journal article" date="2024" name="Microbiol. Resour. Announc.">
        <title>Genome annotations for the ascomycete fungi Trichoderma harzianum, Trichoderma aggressivum, and Purpureocillium lilacinum.</title>
        <authorList>
            <person name="Beijen E.P.W."/>
            <person name="Ohm R.A."/>
        </authorList>
    </citation>
    <scope>NUCLEOTIDE SEQUENCE [LARGE SCALE GENOMIC DNA]</scope>
    <source>
        <strain evidence="13 14">CBS 150709</strain>
    </source>
</reference>
<feature type="binding site" evidence="9">
    <location>
        <position position="435"/>
    </location>
    <ligand>
        <name>ATP</name>
        <dbReference type="ChEBI" id="CHEBI:30616"/>
    </ligand>
</feature>
<keyword evidence="4 9" id="KW-0547">Nucleotide-binding</keyword>
<evidence type="ECO:0000313" key="13">
    <source>
        <dbReference type="EMBL" id="KAK4087114.1"/>
    </source>
</evidence>
<evidence type="ECO:0000256" key="11">
    <source>
        <dbReference type="SAM" id="MobiDB-lite"/>
    </source>
</evidence>
<feature type="compositionally biased region" description="Polar residues" evidence="11">
    <location>
        <begin position="14"/>
        <end position="24"/>
    </location>
</feature>
<organism evidence="13 14">
    <name type="scientific">Purpureocillium lilacinum</name>
    <name type="common">Paecilomyces lilacinus</name>
    <dbReference type="NCBI Taxonomy" id="33203"/>
    <lineage>
        <taxon>Eukaryota</taxon>
        <taxon>Fungi</taxon>
        <taxon>Dikarya</taxon>
        <taxon>Ascomycota</taxon>
        <taxon>Pezizomycotina</taxon>
        <taxon>Sordariomycetes</taxon>
        <taxon>Hypocreomycetidae</taxon>
        <taxon>Hypocreales</taxon>
        <taxon>Ophiocordycipitaceae</taxon>
        <taxon>Purpureocillium</taxon>
    </lineage>
</organism>
<dbReference type="PANTHER" id="PTHR10803:SF3">
    <property type="entry name" value="ATPASE GET3"/>
    <property type="match status" value="1"/>
</dbReference>
<comment type="function">
    <text evidence="9">ATPase required for the post-translational delivery of tail-anchored (TA) proteins to the endoplasmic reticulum. Recognizes and selectively binds the transmembrane domain of TA proteins in the cytosol. This complex then targets to the endoplasmic reticulum by membrane-bound receptors, where the tail-anchored protein is released for insertion. This process is regulated by ATP binding and hydrolysis. ATP binding drives the homodimer towards the closed dimer state, facilitating recognition of newly synthesized TA membrane proteins. ATP hydrolysis is required for insertion. Subsequently, the homodimer reverts towards the open dimer state, lowering its affinity for the membrane-bound receptor, and returning it to the cytosol to initiate a new round of targeting.</text>
</comment>
<dbReference type="HAMAP" id="MF_03112">
    <property type="entry name" value="Asna1_Get3"/>
    <property type="match status" value="1"/>
</dbReference>
<feature type="active site" evidence="9">
    <location>
        <position position="252"/>
    </location>
</feature>
<dbReference type="NCBIfam" id="TIGR00345">
    <property type="entry name" value="GET3_arsA_TRC40"/>
    <property type="match status" value="1"/>
</dbReference>
<evidence type="ECO:0000256" key="8">
    <source>
        <dbReference type="ARBA" id="ARBA00022840"/>
    </source>
</evidence>
<evidence type="ECO:0000256" key="2">
    <source>
        <dbReference type="ARBA" id="ARBA00022448"/>
    </source>
</evidence>
<keyword evidence="9" id="KW-0479">Metal-binding</keyword>
<dbReference type="InterPro" id="IPR016300">
    <property type="entry name" value="ATPase_ArsA/GET3"/>
</dbReference>
<dbReference type="Proteomes" id="UP001287286">
    <property type="component" value="Unassembled WGS sequence"/>
</dbReference>
<dbReference type="SUPFAM" id="SSF52540">
    <property type="entry name" value="P-loop containing nucleoside triphosphate hydrolases"/>
    <property type="match status" value="1"/>
</dbReference>
<evidence type="ECO:0000256" key="1">
    <source>
        <dbReference type="ARBA" id="ARBA00011040"/>
    </source>
</evidence>
<feature type="binding site" evidence="9">
    <location>
        <position position="476"/>
    </location>
    <ligand>
        <name>Zn(2+)</name>
        <dbReference type="ChEBI" id="CHEBI:29105"/>
        <note>ligand shared between dimeric partners</note>
    </ligand>
</feature>
<evidence type="ECO:0000256" key="9">
    <source>
        <dbReference type="HAMAP-Rule" id="MF_03112"/>
    </source>
</evidence>
<dbReference type="InterPro" id="IPR027417">
    <property type="entry name" value="P-loop_NTPase"/>
</dbReference>
<keyword evidence="8 9" id="KW-0067">ATP-binding</keyword>
<evidence type="ECO:0000256" key="3">
    <source>
        <dbReference type="ARBA" id="ARBA00022490"/>
    </source>
</evidence>
<dbReference type="EMBL" id="JAWRVI010000035">
    <property type="protein sequence ID" value="KAK4087114.1"/>
    <property type="molecule type" value="Genomic_DNA"/>
</dbReference>
<evidence type="ECO:0000256" key="4">
    <source>
        <dbReference type="ARBA" id="ARBA00022741"/>
    </source>
</evidence>
<dbReference type="InterPro" id="IPR027542">
    <property type="entry name" value="ATPase_ArsA/GET3_euk"/>
</dbReference>
<feature type="domain" description="ArsA/GET3 Anion-transporting ATPase-like" evidence="12">
    <location>
        <begin position="216"/>
        <end position="524"/>
    </location>
</feature>
<comment type="similarity">
    <text evidence="1 9">Belongs to the arsA ATPase family.</text>
</comment>
<gene>
    <name evidence="13" type="ORF">Purlil1_8633</name>
</gene>
<dbReference type="InterPro" id="IPR025723">
    <property type="entry name" value="ArsA/GET3_ATPase-like"/>
</dbReference>
<feature type="compositionally biased region" description="Basic and acidic residues" evidence="11">
    <location>
        <begin position="1"/>
        <end position="12"/>
    </location>
</feature>
<dbReference type="Gene3D" id="3.40.50.300">
    <property type="entry name" value="P-loop containing nucleotide triphosphate hydrolases"/>
    <property type="match status" value="1"/>
</dbReference>
<proteinExistence type="inferred from homology"/>
<feature type="compositionally biased region" description="Polar residues" evidence="11">
    <location>
        <begin position="75"/>
        <end position="88"/>
    </location>
</feature>
<keyword evidence="14" id="KW-1185">Reference proteome</keyword>
<evidence type="ECO:0000313" key="14">
    <source>
        <dbReference type="Proteomes" id="UP001287286"/>
    </source>
</evidence>
<keyword evidence="5 9" id="KW-0378">Hydrolase</keyword>
<feature type="coiled-coil region" evidence="10">
    <location>
        <begin position="399"/>
        <end position="426"/>
    </location>
</feature>
<evidence type="ECO:0000256" key="5">
    <source>
        <dbReference type="ARBA" id="ARBA00022801"/>
    </source>
</evidence>
<feature type="region of interest" description="Disordered" evidence="11">
    <location>
        <begin position="65"/>
        <end position="107"/>
    </location>
</feature>
<keyword evidence="10" id="KW-0175">Coiled coil</keyword>
<evidence type="ECO:0000256" key="7">
    <source>
        <dbReference type="ARBA" id="ARBA00022833"/>
    </source>
</evidence>
<feature type="binding site" evidence="9">
    <location>
        <position position="473"/>
    </location>
    <ligand>
        <name>Zn(2+)</name>
        <dbReference type="ChEBI" id="CHEBI:29105"/>
        <note>ligand shared between dimeric partners</note>
    </ligand>
</feature>
<keyword evidence="7 9" id="KW-0862">Zinc</keyword>
<dbReference type="PANTHER" id="PTHR10803">
    <property type="entry name" value="ARSENICAL PUMP-DRIVING ATPASE ARSENITE-TRANSLOCATING ATPASE"/>
    <property type="match status" value="1"/>
</dbReference>
<evidence type="ECO:0000259" key="12">
    <source>
        <dbReference type="Pfam" id="PF02374"/>
    </source>
</evidence>
<feature type="region of interest" description="Disordered" evidence="11">
    <location>
        <begin position="1"/>
        <end position="42"/>
    </location>
</feature>
<feature type="binding site" evidence="9">
    <location>
        <position position="462"/>
    </location>
    <ligand>
        <name>ATP</name>
        <dbReference type="ChEBI" id="CHEBI:30616"/>
    </ligand>
</feature>
<keyword evidence="6 9" id="KW-0256">Endoplasmic reticulum</keyword>
<accession>A0ABR0BST1</accession>
<dbReference type="Pfam" id="PF02374">
    <property type="entry name" value="ArsA_ATPase"/>
    <property type="match status" value="1"/>
</dbReference>
<name>A0ABR0BST1_PURLI</name>
<evidence type="ECO:0000256" key="10">
    <source>
        <dbReference type="SAM" id="Coils"/>
    </source>
</evidence>
<feature type="binding site" evidence="9">
    <location>
        <begin position="223"/>
        <end position="230"/>
    </location>
    <ligand>
        <name>ATP</name>
        <dbReference type="ChEBI" id="CHEBI:30616"/>
    </ligand>
</feature>
<protein>
    <recommendedName>
        <fullName evidence="12">ArsA/GET3 Anion-transporting ATPase-like domain-containing protein</fullName>
    </recommendedName>
</protein>
<comment type="subunit">
    <text evidence="9">Homodimer.</text>
</comment>
<evidence type="ECO:0000256" key="6">
    <source>
        <dbReference type="ARBA" id="ARBA00022824"/>
    </source>
</evidence>
<comment type="subcellular location">
    <subcellularLocation>
        <location evidence="9">Cytoplasm</location>
    </subcellularLocation>
    <subcellularLocation>
        <location evidence="9">Endoplasmic reticulum</location>
    </subcellularLocation>
</comment>
<keyword evidence="2 9" id="KW-0813">Transport</keyword>
<sequence length="531" mass="58104">MRTKARGEDKESAIQLTRKQSPMRSRSLIRVVPGASRASDDDGLESLSVANLLNSQFIYSWPVSEPAPHRRRGPSSLNCSGCPSTATSRLDPATSPDGAAPPSAPRLTFYREPWGKERALRGEGSLPEAAACGLLRRNDATPKARDDTAASPLYDTYTIAPRTPKPRALVSLPPRLHPLAHPPSYQPPTMSSTAVVSADDALEPTLQSLLDQRSLRWIFVGGKGGVGKTTTSCSLAIQLARVRRSVLLISTDPAHNLSDAFSQKFGKEARLVNGFDNLSAMEIDPNGSMQDLLAGQADGAEDLNAMGGGIGGMMQDLAFAIPGIDEAMSFAEVLKQVKSLSYETIIFDTAPTGHTLRFLQFPSVLEKALAKVSQLSSQYGPLLNGFLGNNGTLPNGQNLNDMMEKLESLRETIAEVNTQFKDADLTTFVCVCIAEFLSLYETERMIQELASYGIDTHCIVVNQLLFPKKSSECDQCNARRKMQKKYLDQYEELYAEDFNVVKMPLLVEEVRGKEKLEKFSELLITPYVPPQ</sequence>
<comment type="caution">
    <text evidence="13">The sequence shown here is derived from an EMBL/GenBank/DDBJ whole genome shotgun (WGS) entry which is preliminary data.</text>
</comment>
<keyword evidence="3 9" id="KW-0963">Cytoplasm</keyword>